<dbReference type="InterPro" id="IPR036465">
    <property type="entry name" value="vWFA_dom_sf"/>
</dbReference>
<organism evidence="2 3">
    <name type="scientific">Nannocystis exedens</name>
    <dbReference type="NCBI Taxonomy" id="54"/>
    <lineage>
        <taxon>Bacteria</taxon>
        <taxon>Pseudomonadati</taxon>
        <taxon>Myxococcota</taxon>
        <taxon>Polyangia</taxon>
        <taxon>Nannocystales</taxon>
        <taxon>Nannocystaceae</taxon>
        <taxon>Nannocystis</taxon>
    </lineage>
</organism>
<feature type="chain" id="PRO_5011664032" description="von Willebrand factor type A domain-containing protein" evidence="1">
    <location>
        <begin position="20"/>
        <end position="556"/>
    </location>
</feature>
<dbReference type="RefSeq" id="WP_096334431.1">
    <property type="nucleotide sequence ID" value="NZ_FOMX01000002.1"/>
</dbReference>
<gene>
    <name evidence="2" type="ORF">SAMN02745121_00311</name>
</gene>
<keyword evidence="1" id="KW-0732">Signal</keyword>
<dbReference type="AlphaFoldDB" id="A0A1I1T0E1"/>
<dbReference type="Proteomes" id="UP000199400">
    <property type="component" value="Unassembled WGS sequence"/>
</dbReference>
<reference evidence="3" key="1">
    <citation type="submission" date="2016-10" db="EMBL/GenBank/DDBJ databases">
        <authorList>
            <person name="Varghese N."/>
            <person name="Submissions S."/>
        </authorList>
    </citation>
    <scope>NUCLEOTIDE SEQUENCE [LARGE SCALE GENOMIC DNA]</scope>
    <source>
        <strain evidence="3">ATCC 25963</strain>
    </source>
</reference>
<accession>A0A1I1T0E1</accession>
<evidence type="ECO:0008006" key="4">
    <source>
        <dbReference type="Google" id="ProtNLM"/>
    </source>
</evidence>
<dbReference type="EMBL" id="FOMX01000002">
    <property type="protein sequence ID" value="SFD50528.1"/>
    <property type="molecule type" value="Genomic_DNA"/>
</dbReference>
<keyword evidence="3" id="KW-1185">Reference proteome</keyword>
<dbReference type="OrthoDB" id="5479759at2"/>
<evidence type="ECO:0000313" key="3">
    <source>
        <dbReference type="Proteomes" id="UP000199400"/>
    </source>
</evidence>
<sequence>MSLRSALIVSLPLVTGLLAGCLEHPLKQVTYDKTQVDNETVDVQINKDVDILFVIDNSGSMADEQATLSKNFEAFIGVLEREDVDANYRIGITTTDSGNPLCKQAQTKPEGGKLVLSSCLDRMALGDFTFNMDDYGYACSDYCKLDDAALTDRMKPTETQYSDGELAPRRWIERIEGRTNLPDDVTTVEAFQCFGPQGVSGCGMESHLESMYLALAQASREDSPTNYGFLRDQAILSVVFITDELDCSYNPEFGEIFTTNKTFWADPDDPQATSAVCFNAGVKCDGAGPTYDSCESANFGIDGSVGVPDDQAVLQPLSKYINFLQKLEDDKKMKQADQEVLVALIAGVPPGYETRDADIVYQDSDDPEFQDLFGIGAGCTLANPVDPDKPQTAVPPVREREFAEAFQVGDERNLFSICQDDYSEALREIAKKLEEQIKPACMTKCVKDIDPSTPVVDPSCVLAEINTAEGTRRDIPHCDEVGGEWVVPEGETACFAELIDRGGQTDSELDDMDPYCVGEGFNLEFKLIRTAPASAGTSIQATCELSPKADQDCPML</sequence>
<dbReference type="PROSITE" id="PS51257">
    <property type="entry name" value="PROKAR_LIPOPROTEIN"/>
    <property type="match status" value="1"/>
</dbReference>
<evidence type="ECO:0000313" key="2">
    <source>
        <dbReference type="EMBL" id="SFD50528.1"/>
    </source>
</evidence>
<protein>
    <recommendedName>
        <fullName evidence="4">von Willebrand factor type A domain-containing protein</fullName>
    </recommendedName>
</protein>
<evidence type="ECO:0000256" key="1">
    <source>
        <dbReference type="SAM" id="SignalP"/>
    </source>
</evidence>
<feature type="signal peptide" evidence="1">
    <location>
        <begin position="1"/>
        <end position="19"/>
    </location>
</feature>
<dbReference type="Gene3D" id="3.40.50.410">
    <property type="entry name" value="von Willebrand factor, type A domain"/>
    <property type="match status" value="1"/>
</dbReference>
<name>A0A1I1T0E1_9BACT</name>
<proteinExistence type="predicted"/>